<comment type="caution">
    <text evidence="1">The sequence shown here is derived from an EMBL/GenBank/DDBJ whole genome shotgun (WGS) entry which is preliminary data.</text>
</comment>
<dbReference type="AlphaFoldDB" id="A0A328E733"/>
<gene>
    <name evidence="1" type="ORF">DM860_015450</name>
</gene>
<organism evidence="1 2">
    <name type="scientific">Cuscuta australis</name>
    <dbReference type="NCBI Taxonomy" id="267555"/>
    <lineage>
        <taxon>Eukaryota</taxon>
        <taxon>Viridiplantae</taxon>
        <taxon>Streptophyta</taxon>
        <taxon>Embryophyta</taxon>
        <taxon>Tracheophyta</taxon>
        <taxon>Spermatophyta</taxon>
        <taxon>Magnoliopsida</taxon>
        <taxon>eudicotyledons</taxon>
        <taxon>Gunneridae</taxon>
        <taxon>Pentapetalae</taxon>
        <taxon>asterids</taxon>
        <taxon>lamiids</taxon>
        <taxon>Solanales</taxon>
        <taxon>Convolvulaceae</taxon>
        <taxon>Cuscuteae</taxon>
        <taxon>Cuscuta</taxon>
        <taxon>Cuscuta subgen. Grammica</taxon>
        <taxon>Cuscuta sect. Cleistogrammica</taxon>
    </lineage>
</organism>
<dbReference type="EMBL" id="NQVE01000017">
    <property type="protein sequence ID" value="RAL53722.1"/>
    <property type="molecule type" value="Genomic_DNA"/>
</dbReference>
<name>A0A328E733_9ASTE</name>
<keyword evidence="2" id="KW-1185">Reference proteome</keyword>
<proteinExistence type="predicted"/>
<evidence type="ECO:0000313" key="1">
    <source>
        <dbReference type="EMBL" id="RAL53722.1"/>
    </source>
</evidence>
<accession>A0A328E733</accession>
<dbReference type="Proteomes" id="UP000249390">
    <property type="component" value="Unassembled WGS sequence"/>
</dbReference>
<reference evidence="1 2" key="1">
    <citation type="submission" date="2018-06" db="EMBL/GenBank/DDBJ databases">
        <title>The Genome of Cuscuta australis (Dodder) Provides Insight into the Evolution of Plant Parasitism.</title>
        <authorList>
            <person name="Liu H."/>
        </authorList>
    </citation>
    <scope>NUCLEOTIDE SEQUENCE [LARGE SCALE GENOMIC DNA]</scope>
    <source>
        <strain evidence="2">cv. Yunnan</strain>
        <tissue evidence="1">Vines</tissue>
    </source>
</reference>
<sequence length="62" mass="7353">MYCLPLLGHKYWHFVCCTNVAGYHDSCAHFCYFLGFTSNQIYRYKFRAFNVANSRHNVPRAI</sequence>
<protein>
    <submittedName>
        <fullName evidence="1">Uncharacterized protein</fullName>
    </submittedName>
</protein>
<evidence type="ECO:0000313" key="2">
    <source>
        <dbReference type="Proteomes" id="UP000249390"/>
    </source>
</evidence>